<evidence type="ECO:0000313" key="1">
    <source>
        <dbReference type="EMBL" id="KAH1171788.1"/>
    </source>
</evidence>
<gene>
    <name evidence="1" type="ORF">KIL84_007406</name>
</gene>
<comment type="caution">
    <text evidence="1">The sequence shown here is derived from an EMBL/GenBank/DDBJ whole genome shotgun (WGS) entry which is preliminary data.</text>
</comment>
<reference evidence="1" key="1">
    <citation type="submission" date="2021-09" db="EMBL/GenBank/DDBJ databases">
        <title>The genome of Mauremys mutica provides insights into the evolution of semi-aquatic lifestyle.</title>
        <authorList>
            <person name="Gong S."/>
            <person name="Gao Y."/>
        </authorList>
    </citation>
    <scope>NUCLEOTIDE SEQUENCE</scope>
    <source>
        <strain evidence="1">MM-2020</strain>
        <tissue evidence="1">Muscle</tissue>
    </source>
</reference>
<name>A0A9D3X2M6_9SAUR</name>
<accession>A0A9D3X2M6</accession>
<organism evidence="1 2">
    <name type="scientific">Mauremys mutica</name>
    <name type="common">yellowpond turtle</name>
    <dbReference type="NCBI Taxonomy" id="74926"/>
    <lineage>
        <taxon>Eukaryota</taxon>
        <taxon>Metazoa</taxon>
        <taxon>Chordata</taxon>
        <taxon>Craniata</taxon>
        <taxon>Vertebrata</taxon>
        <taxon>Euteleostomi</taxon>
        <taxon>Archelosauria</taxon>
        <taxon>Testudinata</taxon>
        <taxon>Testudines</taxon>
        <taxon>Cryptodira</taxon>
        <taxon>Durocryptodira</taxon>
        <taxon>Testudinoidea</taxon>
        <taxon>Geoemydidae</taxon>
        <taxon>Geoemydinae</taxon>
        <taxon>Mauremys</taxon>
    </lineage>
</organism>
<dbReference type="AlphaFoldDB" id="A0A9D3X2M6"/>
<dbReference type="Proteomes" id="UP000827986">
    <property type="component" value="Unassembled WGS sequence"/>
</dbReference>
<protein>
    <submittedName>
        <fullName evidence="1">Uncharacterized protein</fullName>
    </submittedName>
</protein>
<dbReference type="EMBL" id="JAHDVG010000483">
    <property type="protein sequence ID" value="KAH1171788.1"/>
    <property type="molecule type" value="Genomic_DNA"/>
</dbReference>
<keyword evidence="2" id="KW-1185">Reference proteome</keyword>
<evidence type="ECO:0000313" key="2">
    <source>
        <dbReference type="Proteomes" id="UP000827986"/>
    </source>
</evidence>
<sequence>MAPSAGGVEAVEDEVIILRVYDIASCCVGKELGGSSHTRRGIEEEEMGSDEAEKPCLLGKRILRLVAQKCQGSCESGSWLSDWTIQFPKKELGGKIALEDVQGARVNVLNPQKWLSCRFLGIQLMLTRISRVSPLTQIGPNLALLFL</sequence>
<proteinExistence type="predicted"/>